<keyword evidence="7" id="KW-0325">Glycoprotein</keyword>
<evidence type="ECO:0000259" key="10">
    <source>
        <dbReference type="PROSITE" id="PS50262"/>
    </source>
</evidence>
<dbReference type="PROSITE" id="PS50262">
    <property type="entry name" value="G_PROTEIN_RECEP_F1_2"/>
    <property type="match status" value="1"/>
</dbReference>
<evidence type="ECO:0000256" key="6">
    <source>
        <dbReference type="ARBA" id="ARBA00023170"/>
    </source>
</evidence>
<name>A0A9P1J405_9PELO</name>
<evidence type="ECO:0000256" key="5">
    <source>
        <dbReference type="ARBA" id="ARBA00023136"/>
    </source>
</evidence>
<protein>
    <recommendedName>
        <fullName evidence="10">G-protein coupled receptors family 1 profile domain-containing protein</fullName>
    </recommendedName>
</protein>
<evidence type="ECO:0000256" key="3">
    <source>
        <dbReference type="ARBA" id="ARBA00022989"/>
    </source>
</evidence>
<proteinExistence type="predicted"/>
<keyword evidence="6" id="KW-0675">Receptor</keyword>
<feature type="transmembrane region" description="Helical" evidence="9">
    <location>
        <begin position="69"/>
        <end position="90"/>
    </location>
</feature>
<dbReference type="Proteomes" id="UP001152747">
    <property type="component" value="Unassembled WGS sequence"/>
</dbReference>
<keyword evidence="3 9" id="KW-1133">Transmembrane helix</keyword>
<feature type="transmembrane region" description="Helical" evidence="9">
    <location>
        <begin position="110"/>
        <end position="129"/>
    </location>
</feature>
<dbReference type="InterPro" id="IPR017452">
    <property type="entry name" value="GPCR_Rhodpsn_7TM"/>
</dbReference>
<dbReference type="GO" id="GO:0035025">
    <property type="term" value="P:positive regulation of Rho protein signal transduction"/>
    <property type="evidence" value="ECO:0007669"/>
    <property type="project" value="TreeGrafter"/>
</dbReference>
<dbReference type="PRINTS" id="PR00237">
    <property type="entry name" value="GPCRRHODOPSN"/>
</dbReference>
<feature type="transmembrane region" description="Helical" evidence="9">
    <location>
        <begin position="150"/>
        <end position="170"/>
    </location>
</feature>
<organism evidence="11 12">
    <name type="scientific">Caenorhabditis angaria</name>
    <dbReference type="NCBI Taxonomy" id="860376"/>
    <lineage>
        <taxon>Eukaryota</taxon>
        <taxon>Metazoa</taxon>
        <taxon>Ecdysozoa</taxon>
        <taxon>Nematoda</taxon>
        <taxon>Chromadorea</taxon>
        <taxon>Rhabditida</taxon>
        <taxon>Rhabditina</taxon>
        <taxon>Rhabditomorpha</taxon>
        <taxon>Rhabditoidea</taxon>
        <taxon>Rhabditidae</taxon>
        <taxon>Peloderinae</taxon>
        <taxon>Caenorhabditis</taxon>
    </lineage>
</organism>
<keyword evidence="8" id="KW-0807">Transducer</keyword>
<comment type="subcellular location">
    <subcellularLocation>
        <location evidence="1">Membrane</location>
        <topology evidence="1">Multi-pass membrane protein</topology>
    </subcellularLocation>
</comment>
<feature type="transmembrane region" description="Helical" evidence="9">
    <location>
        <begin position="29"/>
        <end position="48"/>
    </location>
</feature>
<feature type="domain" description="G-protein coupled receptors family 1 profile" evidence="10">
    <location>
        <begin position="42"/>
        <end position="502"/>
    </location>
</feature>
<evidence type="ECO:0000256" key="8">
    <source>
        <dbReference type="ARBA" id="ARBA00023224"/>
    </source>
</evidence>
<dbReference type="AlphaFoldDB" id="A0A9P1J405"/>
<dbReference type="GO" id="GO:0004930">
    <property type="term" value="F:G protein-coupled receptor activity"/>
    <property type="evidence" value="ECO:0007669"/>
    <property type="project" value="UniProtKB-KW"/>
</dbReference>
<dbReference type="Gene3D" id="1.20.1070.10">
    <property type="entry name" value="Rhodopsin 7-helix transmembrane proteins"/>
    <property type="match status" value="1"/>
</dbReference>
<comment type="caution">
    <text evidence="11">The sequence shown here is derived from an EMBL/GenBank/DDBJ whole genome shotgun (WGS) entry which is preliminary data.</text>
</comment>
<evidence type="ECO:0000256" key="1">
    <source>
        <dbReference type="ARBA" id="ARBA00004141"/>
    </source>
</evidence>
<reference evidence="11" key="1">
    <citation type="submission" date="2022-11" db="EMBL/GenBank/DDBJ databases">
        <authorList>
            <person name="Kikuchi T."/>
        </authorList>
    </citation>
    <scope>NUCLEOTIDE SEQUENCE</scope>
    <source>
        <strain evidence="11">PS1010</strain>
    </source>
</reference>
<feature type="transmembrane region" description="Helical" evidence="9">
    <location>
        <begin position="259"/>
        <end position="283"/>
    </location>
</feature>
<keyword evidence="5 9" id="KW-0472">Membrane</keyword>
<keyword evidence="12" id="KW-1185">Reference proteome</keyword>
<dbReference type="EMBL" id="CANHGI010000006">
    <property type="protein sequence ID" value="CAI5455250.1"/>
    <property type="molecule type" value="Genomic_DNA"/>
</dbReference>
<dbReference type="GO" id="GO:0005886">
    <property type="term" value="C:plasma membrane"/>
    <property type="evidence" value="ECO:0007669"/>
    <property type="project" value="TreeGrafter"/>
</dbReference>
<dbReference type="InterPro" id="IPR000276">
    <property type="entry name" value="GPCR_Rhodpsn"/>
</dbReference>
<feature type="transmembrane region" description="Helical" evidence="9">
    <location>
        <begin position="481"/>
        <end position="501"/>
    </location>
</feature>
<keyword evidence="2 9" id="KW-0812">Transmembrane</keyword>
<accession>A0A9P1J405</accession>
<gene>
    <name evidence="11" type="ORF">CAMP_LOCUS17887</name>
</gene>
<dbReference type="GO" id="GO:0007200">
    <property type="term" value="P:phospholipase C-activating G protein-coupled receptor signaling pathway"/>
    <property type="evidence" value="ECO:0007669"/>
    <property type="project" value="TreeGrafter"/>
</dbReference>
<dbReference type="PANTHER" id="PTHR24232:SF53">
    <property type="entry name" value="G-PROTEIN COUPLED RECEPTORS FAMILY 1 PROFILE DOMAIN-CONTAINING PROTEIN"/>
    <property type="match status" value="1"/>
</dbReference>
<dbReference type="SUPFAM" id="SSF81321">
    <property type="entry name" value="Family A G protein-coupled receptor-like"/>
    <property type="match status" value="1"/>
</dbReference>
<dbReference type="Pfam" id="PF00001">
    <property type="entry name" value="7tm_1"/>
    <property type="match status" value="1"/>
</dbReference>
<evidence type="ECO:0000313" key="12">
    <source>
        <dbReference type="Proteomes" id="UP001152747"/>
    </source>
</evidence>
<feature type="transmembrane region" description="Helical" evidence="9">
    <location>
        <begin position="449"/>
        <end position="469"/>
    </location>
</feature>
<evidence type="ECO:0000256" key="9">
    <source>
        <dbReference type="SAM" id="Phobius"/>
    </source>
</evidence>
<evidence type="ECO:0000256" key="7">
    <source>
        <dbReference type="ARBA" id="ARBA00023180"/>
    </source>
</evidence>
<sequence>MENSTFDFNNGTDITGQFVELNFSYTVELWMYGIAFCFGVPSFIFTVQRIIRTSRKNLILAARLFSYKISLTVADSIILFIYAPVQFLWIRSYFWFGGDWGCTMFKFISTFGFHLTANMQVLVAVDRLLITAKMNRVNRNMKKRQYNTRLCLAAAWILALICACPQIFIFRERMSPDMKKQCISIFTENLMEYYDQLAMIEQYNAEVAYNEIIWKNYTLTNNTEMLNLLIDPQVPEISNSKMVENRMKWRTIETTYNSIHLATISVLPFLIVLICYTMILYILKGAMKGKFVSLNDIFKQLFCCWFGNQRITSPSESNMTQESENLVSGRTKLVRTISSDKRRSASIDLPNSPRNGSCVSVSLNENGSPTVSIHPAGHIVQIRPLGFFQRILQCILPSFIYRSTPEGSVPLHSVSYESNSGRRTSEPPRSNTMWVNTVDTARRNARWKAFMMISLNLFFWAPYVIIALISVLVETSDGNSFLMNLQFVNSILTFNAISNILL</sequence>
<evidence type="ECO:0000256" key="2">
    <source>
        <dbReference type="ARBA" id="ARBA00022692"/>
    </source>
</evidence>
<dbReference type="OrthoDB" id="6435638at2759"/>
<dbReference type="PANTHER" id="PTHR24232">
    <property type="entry name" value="G-PROTEIN COUPLED RECEPTOR"/>
    <property type="match status" value="1"/>
</dbReference>
<evidence type="ECO:0000256" key="4">
    <source>
        <dbReference type="ARBA" id="ARBA00023040"/>
    </source>
</evidence>
<evidence type="ECO:0000313" key="11">
    <source>
        <dbReference type="EMBL" id="CAI5455250.1"/>
    </source>
</evidence>
<keyword evidence="4" id="KW-0297">G-protein coupled receptor</keyword>